<name>A0ABV5U294_9PSEU</name>
<dbReference type="EMBL" id="JBHMBK010000006">
    <property type="protein sequence ID" value="MFB9684810.1"/>
    <property type="molecule type" value="Genomic_DNA"/>
</dbReference>
<feature type="transmembrane region" description="Helical" evidence="1">
    <location>
        <begin position="20"/>
        <end position="46"/>
    </location>
</feature>
<keyword evidence="1" id="KW-1133">Transmembrane helix</keyword>
<accession>A0ABV5U294</accession>
<dbReference type="PROSITE" id="PS51257">
    <property type="entry name" value="PROKAR_LIPOPROTEIN"/>
    <property type="match status" value="1"/>
</dbReference>
<reference evidence="2 3" key="1">
    <citation type="submission" date="2024-09" db="EMBL/GenBank/DDBJ databases">
        <authorList>
            <person name="Sun Q."/>
            <person name="Mori K."/>
        </authorList>
    </citation>
    <scope>NUCLEOTIDE SEQUENCE [LARGE SCALE GENOMIC DNA]</scope>
    <source>
        <strain evidence="2 3">JCM 13852</strain>
    </source>
</reference>
<evidence type="ECO:0000313" key="3">
    <source>
        <dbReference type="Proteomes" id="UP001589535"/>
    </source>
</evidence>
<comment type="caution">
    <text evidence="2">The sequence shown here is derived from an EMBL/GenBank/DDBJ whole genome shotgun (WGS) entry which is preliminary data.</text>
</comment>
<evidence type="ECO:0000256" key="1">
    <source>
        <dbReference type="SAM" id="Phobius"/>
    </source>
</evidence>
<keyword evidence="1" id="KW-0812">Transmembrane</keyword>
<keyword evidence="3" id="KW-1185">Reference proteome</keyword>
<dbReference type="RefSeq" id="WP_378191893.1">
    <property type="nucleotide sequence ID" value="NZ_JBHMBK010000006.1"/>
</dbReference>
<organism evidence="2 3">
    <name type="scientific">Amycolatopsis plumensis</name>
    <dbReference type="NCBI Taxonomy" id="236508"/>
    <lineage>
        <taxon>Bacteria</taxon>
        <taxon>Bacillati</taxon>
        <taxon>Actinomycetota</taxon>
        <taxon>Actinomycetes</taxon>
        <taxon>Pseudonocardiales</taxon>
        <taxon>Pseudonocardiaceae</taxon>
        <taxon>Amycolatopsis</taxon>
    </lineage>
</organism>
<protein>
    <submittedName>
        <fullName evidence="2">Uncharacterized protein</fullName>
    </submittedName>
</protein>
<keyword evidence="1" id="KW-0472">Membrane</keyword>
<proteinExistence type="predicted"/>
<dbReference type="Proteomes" id="UP001589535">
    <property type="component" value="Unassembled WGS sequence"/>
</dbReference>
<gene>
    <name evidence="2" type="ORF">ACFFTO_11510</name>
</gene>
<evidence type="ECO:0000313" key="2">
    <source>
        <dbReference type="EMBL" id="MFB9684810.1"/>
    </source>
</evidence>
<sequence length="52" mass="5666">MPLLGGRRVAPYAAIVPAAAGALLVACYVPVLLWAPLLGAVTWAYWRRRCRD</sequence>